<dbReference type="InterPro" id="IPR011990">
    <property type="entry name" value="TPR-like_helical_dom_sf"/>
</dbReference>
<comment type="caution">
    <text evidence="1">The sequence shown here is derived from an EMBL/GenBank/DDBJ whole genome shotgun (WGS) entry which is preliminary data.</text>
</comment>
<evidence type="ECO:0000313" key="1">
    <source>
        <dbReference type="EMBL" id="MCH6163134.1"/>
    </source>
</evidence>
<dbReference type="RefSeq" id="WP_241061980.1">
    <property type="nucleotide sequence ID" value="NZ_JAKWJU010000002.1"/>
</dbReference>
<evidence type="ECO:0000313" key="2">
    <source>
        <dbReference type="Proteomes" id="UP001166784"/>
    </source>
</evidence>
<dbReference type="Proteomes" id="UP001166784">
    <property type="component" value="Unassembled WGS sequence"/>
</dbReference>
<dbReference type="EMBL" id="JAKWJU010000002">
    <property type="protein sequence ID" value="MCH6163134.1"/>
    <property type="molecule type" value="Genomic_DNA"/>
</dbReference>
<dbReference type="Gene3D" id="1.25.40.10">
    <property type="entry name" value="Tetratricopeptide repeat domain"/>
    <property type="match status" value="1"/>
</dbReference>
<proteinExistence type="predicted"/>
<accession>A0ABS9T3M5</accession>
<dbReference type="SUPFAM" id="SSF48452">
    <property type="entry name" value="TPR-like"/>
    <property type="match status" value="1"/>
</dbReference>
<reference evidence="1" key="2">
    <citation type="journal article" date="2023" name="Int. J. Syst. Evol. Microbiol.">
        <title>Streptomyces marispadix sp. nov., isolated from marine beach sediment of the Northern Coast of Portugal.</title>
        <authorList>
            <person name="dos Santos J.D.N."/>
            <person name="Vitorino I.R."/>
            <person name="Kallscheuer N."/>
            <person name="Srivastava A."/>
            <person name="Krautwurst S."/>
            <person name="Marz M."/>
            <person name="Jogler C."/>
            <person name="Lobo Da Cunha A."/>
            <person name="Catita J."/>
            <person name="Goncalves H."/>
            <person name="Gonzalez I."/>
            <person name="Reyes F."/>
            <person name="Lage O.M."/>
        </authorList>
    </citation>
    <scope>NUCLEOTIDE SEQUENCE</scope>
    <source>
        <strain evidence="1">M600PL45_2</strain>
    </source>
</reference>
<name>A0ABS9T3M5_9ACTN</name>
<keyword evidence="2" id="KW-1185">Reference proteome</keyword>
<sequence>MAKRAHPVFTHHDELITSLLSVLVVSPYGEHMARTRNRALAAWMSEHEVTAQGLSDLVNDALRELTGRDGKTSERTVFRWLSGENQWPQAAQRAALQSVTGCPATDLGFVPRCRAPASPAQQEDPVHRRSFITATTGATAAATPLVAARPFAVGTTDVMRLRAGLDDLTVLDASKGGHEALERAALKGASSAMEKQHKAASQRIRKRLFSVAAEYTTAAAWSAVDARQLERAREHLNRALYMARLARDSIAELDVWNVFAMLARQQQRHTEAVDSGRAAQATAVARRDPLFASLAHARTAIGHANCEERQAALLSLGHAKEALNKAVKGAPRPSWIAFYGRAELLAISAIVHDRLGDPVHAEAASHQALAAIPRQFRRNRALATVQLALTQVHQRDVEQACETAGDVFALMEGDSIPGRMRSLLGDFQRDLIATAPKASATRDWIDRYRSEWSRKQ</sequence>
<gene>
    <name evidence="1" type="ORF">MMA15_22900</name>
</gene>
<reference evidence="1" key="1">
    <citation type="submission" date="2022-03" db="EMBL/GenBank/DDBJ databases">
        <authorList>
            <person name="Santos J.D.N."/>
            <person name="Kallscheuer N."/>
            <person name="Jogler C."/>
            <person name="Lage O.M."/>
        </authorList>
    </citation>
    <scope>NUCLEOTIDE SEQUENCE</scope>
    <source>
        <strain evidence="1">M600PL45_2</strain>
    </source>
</reference>
<organism evidence="1 2">
    <name type="scientific">Streptomyces marispadix</name>
    <dbReference type="NCBI Taxonomy" id="2922868"/>
    <lineage>
        <taxon>Bacteria</taxon>
        <taxon>Bacillati</taxon>
        <taxon>Actinomycetota</taxon>
        <taxon>Actinomycetes</taxon>
        <taxon>Kitasatosporales</taxon>
        <taxon>Streptomycetaceae</taxon>
        <taxon>Streptomyces</taxon>
    </lineage>
</organism>
<protein>
    <submittedName>
        <fullName evidence="1">XRE family transcriptional regulator</fullName>
    </submittedName>
</protein>